<keyword evidence="4 8" id="KW-0863">Zinc-finger</keyword>
<comment type="subcellular location">
    <subcellularLocation>
        <location evidence="1">Membrane</location>
    </subcellularLocation>
</comment>
<keyword evidence="7 9" id="KW-0472">Membrane</keyword>
<dbReference type="GO" id="GO:0008270">
    <property type="term" value="F:zinc ion binding"/>
    <property type="evidence" value="ECO:0007669"/>
    <property type="project" value="UniProtKB-KW"/>
</dbReference>
<evidence type="ECO:0000256" key="7">
    <source>
        <dbReference type="ARBA" id="ARBA00023136"/>
    </source>
</evidence>
<keyword evidence="5" id="KW-0862">Zinc</keyword>
<evidence type="ECO:0000256" key="3">
    <source>
        <dbReference type="ARBA" id="ARBA00022723"/>
    </source>
</evidence>
<evidence type="ECO:0000313" key="12">
    <source>
        <dbReference type="EMBL" id="KAK9963521.1"/>
    </source>
</evidence>
<evidence type="ECO:0000256" key="6">
    <source>
        <dbReference type="ARBA" id="ARBA00022989"/>
    </source>
</evidence>
<evidence type="ECO:0000256" key="5">
    <source>
        <dbReference type="ARBA" id="ARBA00022833"/>
    </source>
</evidence>
<dbReference type="Gene3D" id="3.50.30.30">
    <property type="match status" value="1"/>
</dbReference>
<evidence type="ECO:0000256" key="10">
    <source>
        <dbReference type="SAM" id="SignalP"/>
    </source>
</evidence>
<keyword evidence="2 9" id="KW-0812">Transmembrane</keyword>
<feature type="signal peptide" evidence="10">
    <location>
        <begin position="1"/>
        <end position="32"/>
    </location>
</feature>
<proteinExistence type="predicted"/>
<dbReference type="SUPFAM" id="SSF57850">
    <property type="entry name" value="RING/U-box"/>
    <property type="match status" value="1"/>
</dbReference>
<dbReference type="PROSITE" id="PS50089">
    <property type="entry name" value="ZF_RING_2"/>
    <property type="match status" value="1"/>
</dbReference>
<sequence>MKAMLRAMHGHGHSCIWLTVLIFQYCFQQSASLIYWTANVDVRYFDRESNETISSECECGVFGANSPLESASGLIVLPNTDHLACSRNTTFTASHQPWIALIKNGNCTYSWKIKAAQRDGASAVVIYNIDGTGNYTNFIPHSDADDIVAITLGNILGTEITKMTKNGSDVYMQITVAKEYGLWYSTTWAYALSFTFIGITAIIMFYFVFLFIKRMYINQQLRMQQREMKKVTEKAIAKLQVRTLRTGDPEVESEDISCVVCTDSFTRNEQVTVLPCRHLYHKKCIEPWLLEHPTCPMCKFNILKSKIDEESDEQPSLSPSNDSFYLAAVMTVTSADQHNTLGSNIQTAETLEHTLDCVYCDPDMQTQHIYENQAFEEEPEIMEQQDLNSQD</sequence>
<name>A0AAW1ZSV0_CULAL</name>
<dbReference type="Pfam" id="PF02225">
    <property type="entry name" value="PA"/>
    <property type="match status" value="1"/>
</dbReference>
<dbReference type="SMART" id="SM00184">
    <property type="entry name" value="RING"/>
    <property type="match status" value="1"/>
</dbReference>
<dbReference type="PANTHER" id="PTHR16200">
    <property type="entry name" value="RING ZINC FINGER"/>
    <property type="match status" value="1"/>
</dbReference>
<dbReference type="AlphaFoldDB" id="A0AAW1ZSV0"/>
<evidence type="ECO:0000256" key="2">
    <source>
        <dbReference type="ARBA" id="ARBA00022692"/>
    </source>
</evidence>
<dbReference type="EMBL" id="JAWDJR010000014">
    <property type="protein sequence ID" value="KAK9963521.1"/>
    <property type="molecule type" value="Genomic_DNA"/>
</dbReference>
<keyword evidence="6 9" id="KW-1133">Transmembrane helix</keyword>
<evidence type="ECO:0000313" key="13">
    <source>
        <dbReference type="Proteomes" id="UP001479290"/>
    </source>
</evidence>
<dbReference type="InterPro" id="IPR003137">
    <property type="entry name" value="PA_domain"/>
</dbReference>
<keyword evidence="13" id="KW-1185">Reference proteome</keyword>
<reference evidence="12 13" key="1">
    <citation type="submission" date="2024-05" db="EMBL/GenBank/DDBJ databases">
        <title>A high-quality chromosomal-level genome assembly of Topmouth culter (Culter alburnus).</title>
        <authorList>
            <person name="Zhao H."/>
        </authorList>
    </citation>
    <scope>NUCLEOTIDE SEQUENCE [LARGE SCALE GENOMIC DNA]</scope>
    <source>
        <strain evidence="12">CATC2023</strain>
        <tissue evidence="12">Muscle</tissue>
    </source>
</reference>
<dbReference type="FunFam" id="3.30.40.10:FF:000009">
    <property type="entry name" value="E3 ubiquitin-protein ligase RNF130"/>
    <property type="match status" value="1"/>
</dbReference>
<dbReference type="InterPro" id="IPR013083">
    <property type="entry name" value="Znf_RING/FYVE/PHD"/>
</dbReference>
<accession>A0AAW1ZSV0</accession>
<keyword evidence="10" id="KW-0732">Signal</keyword>
<feature type="transmembrane region" description="Helical" evidence="9">
    <location>
        <begin position="188"/>
        <end position="212"/>
    </location>
</feature>
<protein>
    <recommendedName>
        <fullName evidence="11">RING-type domain-containing protein</fullName>
    </recommendedName>
</protein>
<evidence type="ECO:0000256" key="4">
    <source>
        <dbReference type="ARBA" id="ARBA00022771"/>
    </source>
</evidence>
<dbReference type="Gene3D" id="3.30.40.10">
    <property type="entry name" value="Zinc/RING finger domain, C3HC4 (zinc finger)"/>
    <property type="match status" value="1"/>
</dbReference>
<gene>
    <name evidence="12" type="ORF">ABG768_006699</name>
</gene>
<dbReference type="InterPro" id="IPR051073">
    <property type="entry name" value="ZNRF3_Arkadia_E3_ligases"/>
</dbReference>
<dbReference type="GO" id="GO:0016020">
    <property type="term" value="C:membrane"/>
    <property type="evidence" value="ECO:0007669"/>
    <property type="project" value="UniProtKB-SubCell"/>
</dbReference>
<organism evidence="12 13">
    <name type="scientific">Culter alburnus</name>
    <name type="common">Topmouth culter</name>
    <dbReference type="NCBI Taxonomy" id="194366"/>
    <lineage>
        <taxon>Eukaryota</taxon>
        <taxon>Metazoa</taxon>
        <taxon>Chordata</taxon>
        <taxon>Craniata</taxon>
        <taxon>Vertebrata</taxon>
        <taxon>Euteleostomi</taxon>
        <taxon>Actinopterygii</taxon>
        <taxon>Neopterygii</taxon>
        <taxon>Teleostei</taxon>
        <taxon>Ostariophysi</taxon>
        <taxon>Cypriniformes</taxon>
        <taxon>Xenocyprididae</taxon>
        <taxon>Xenocypridinae</taxon>
        <taxon>Culter</taxon>
    </lineage>
</organism>
<dbReference type="Pfam" id="PF13639">
    <property type="entry name" value="zf-RING_2"/>
    <property type="match status" value="1"/>
</dbReference>
<evidence type="ECO:0000256" key="8">
    <source>
        <dbReference type="PROSITE-ProRule" id="PRU00175"/>
    </source>
</evidence>
<dbReference type="CDD" id="cd02122">
    <property type="entry name" value="PA_GRAIL_like"/>
    <property type="match status" value="1"/>
</dbReference>
<comment type="caution">
    <text evidence="12">The sequence shown here is derived from an EMBL/GenBank/DDBJ whole genome shotgun (WGS) entry which is preliminary data.</text>
</comment>
<evidence type="ECO:0000256" key="1">
    <source>
        <dbReference type="ARBA" id="ARBA00004370"/>
    </source>
</evidence>
<feature type="chain" id="PRO_5043957367" description="RING-type domain-containing protein" evidence="10">
    <location>
        <begin position="33"/>
        <end position="391"/>
    </location>
</feature>
<dbReference type="Proteomes" id="UP001479290">
    <property type="component" value="Unassembled WGS sequence"/>
</dbReference>
<feature type="domain" description="RING-type" evidence="11">
    <location>
        <begin position="258"/>
        <end position="299"/>
    </location>
</feature>
<evidence type="ECO:0000259" key="11">
    <source>
        <dbReference type="PROSITE" id="PS50089"/>
    </source>
</evidence>
<dbReference type="InterPro" id="IPR046450">
    <property type="entry name" value="PA_dom_sf"/>
</dbReference>
<dbReference type="FunFam" id="3.50.30.30:FF:000003">
    <property type="entry name" value="E3 ubiquitin-protein ligase RNF128"/>
    <property type="match status" value="1"/>
</dbReference>
<evidence type="ECO:0000256" key="9">
    <source>
        <dbReference type="SAM" id="Phobius"/>
    </source>
</evidence>
<dbReference type="SUPFAM" id="SSF52025">
    <property type="entry name" value="PA domain"/>
    <property type="match status" value="1"/>
</dbReference>
<dbReference type="InterPro" id="IPR001841">
    <property type="entry name" value="Znf_RING"/>
</dbReference>
<keyword evidence="3" id="KW-0479">Metal-binding</keyword>